<feature type="region of interest" description="Disordered" evidence="1">
    <location>
        <begin position="222"/>
        <end position="244"/>
    </location>
</feature>
<evidence type="ECO:0000313" key="3">
    <source>
        <dbReference type="EMBL" id="MBN9643191.1"/>
    </source>
</evidence>
<comment type="caution">
    <text evidence="3">The sequence shown here is derived from an EMBL/GenBank/DDBJ whole genome shotgun (WGS) entry which is preliminary data.</text>
</comment>
<dbReference type="GO" id="GO:0016887">
    <property type="term" value="F:ATP hydrolysis activity"/>
    <property type="evidence" value="ECO:0007669"/>
    <property type="project" value="InterPro"/>
</dbReference>
<evidence type="ECO:0000259" key="2">
    <source>
        <dbReference type="Pfam" id="PF13304"/>
    </source>
</evidence>
<feature type="domain" description="ATPase AAA-type core" evidence="2">
    <location>
        <begin position="5"/>
        <end position="340"/>
    </location>
</feature>
<dbReference type="PANTHER" id="PTHR40396">
    <property type="entry name" value="ATPASE-LIKE PROTEIN"/>
    <property type="match status" value="1"/>
</dbReference>
<dbReference type="Gene3D" id="3.40.50.300">
    <property type="entry name" value="P-loop containing nucleotide triphosphate hydrolases"/>
    <property type="match status" value="1"/>
</dbReference>
<gene>
    <name evidence="3" type="ORF">JZY06_00875</name>
</gene>
<keyword evidence="4" id="KW-1185">Reference proteome</keyword>
<dbReference type="EMBL" id="JAFLEQ010000003">
    <property type="protein sequence ID" value="MBN9643191.1"/>
    <property type="molecule type" value="Genomic_DNA"/>
</dbReference>
<evidence type="ECO:0000256" key="1">
    <source>
        <dbReference type="SAM" id="MobiDB-lite"/>
    </source>
</evidence>
<dbReference type="SUPFAM" id="SSF52540">
    <property type="entry name" value="P-loop containing nucleoside triphosphate hydrolases"/>
    <property type="match status" value="1"/>
</dbReference>
<dbReference type="InterPro" id="IPR003959">
    <property type="entry name" value="ATPase_AAA_core"/>
</dbReference>
<evidence type="ECO:0000313" key="4">
    <source>
        <dbReference type="Proteomes" id="UP000664332"/>
    </source>
</evidence>
<sequence>MSYPITGIFGANASGKSALLDAILYMFSAIRFSATVWQDGKGVYRAPFALDGTAETSSSFYEIDFVFANHRFCYGFEVDRKGIAREWLKDIPTTRWRTLFHRDREQETFKFHSTVKSTSEVTDRELVLSRALLLKRGKSVLGAVARELVEAFDCVLVTDSYRAHRVAGIIEDLVENNMTFGDLQMLLEIADIGVEGITVEQSDVPEEVRRLLRILDRELGGSATPSDTLDEDTPGGGTGIDTDEKHREQVARRLMLTHRGSVKQCPPFRIEQESDGTIAWLALSVPVLEALRSGGLVIVDEIDASIHPHLLELVLGAFADPEINRKHAQLIFSTHESFVLSPMCEVKLQPEQVWFTDKAVDGATELTCLADFPRHPDANVARRYLAGRYGGTPRLAPSMLLALVDSSLDQ</sequence>
<protein>
    <submittedName>
        <fullName evidence="3">ATP-binding protein</fullName>
    </submittedName>
</protein>
<name>A0A939IUH2_9CORY</name>
<keyword evidence="3" id="KW-0067">ATP-binding</keyword>
<keyword evidence="3" id="KW-0547">Nucleotide-binding</keyword>
<accession>A0A939IUH2</accession>
<dbReference type="GO" id="GO:0005524">
    <property type="term" value="F:ATP binding"/>
    <property type="evidence" value="ECO:0007669"/>
    <property type="project" value="UniProtKB-KW"/>
</dbReference>
<dbReference type="PANTHER" id="PTHR40396:SF1">
    <property type="entry name" value="ATPASE AAA-TYPE CORE DOMAIN-CONTAINING PROTEIN"/>
    <property type="match status" value="1"/>
</dbReference>
<organism evidence="3 4">
    <name type="scientific">Corynebacterium mendelii</name>
    <dbReference type="NCBI Taxonomy" id="2765362"/>
    <lineage>
        <taxon>Bacteria</taxon>
        <taxon>Bacillati</taxon>
        <taxon>Actinomycetota</taxon>
        <taxon>Actinomycetes</taxon>
        <taxon>Mycobacteriales</taxon>
        <taxon>Corynebacteriaceae</taxon>
        <taxon>Corynebacterium</taxon>
    </lineage>
</organism>
<dbReference type="AlphaFoldDB" id="A0A939IUH2"/>
<reference evidence="3" key="1">
    <citation type="submission" date="2021-03" db="EMBL/GenBank/DDBJ databases">
        <authorList>
            <person name="Sun Q."/>
        </authorList>
    </citation>
    <scope>NUCLEOTIDE SEQUENCE</scope>
    <source>
        <strain evidence="3">CCM 8862</strain>
    </source>
</reference>
<dbReference type="Proteomes" id="UP000664332">
    <property type="component" value="Unassembled WGS sequence"/>
</dbReference>
<dbReference type="InterPro" id="IPR027417">
    <property type="entry name" value="P-loop_NTPase"/>
</dbReference>
<proteinExistence type="predicted"/>
<dbReference type="Pfam" id="PF13304">
    <property type="entry name" value="AAA_21"/>
    <property type="match status" value="1"/>
</dbReference>